<organism evidence="2 3">
    <name type="scientific">Colletotrichum zoysiae</name>
    <dbReference type="NCBI Taxonomy" id="1216348"/>
    <lineage>
        <taxon>Eukaryota</taxon>
        <taxon>Fungi</taxon>
        <taxon>Dikarya</taxon>
        <taxon>Ascomycota</taxon>
        <taxon>Pezizomycotina</taxon>
        <taxon>Sordariomycetes</taxon>
        <taxon>Hypocreomycetidae</taxon>
        <taxon>Glomerellales</taxon>
        <taxon>Glomerellaceae</taxon>
        <taxon>Colletotrichum</taxon>
        <taxon>Colletotrichum graminicola species complex</taxon>
    </lineage>
</organism>
<comment type="caution">
    <text evidence="2">The sequence shown here is derived from an EMBL/GenBank/DDBJ whole genome shotgun (WGS) entry which is preliminary data.</text>
</comment>
<keyword evidence="1" id="KW-1133">Transmembrane helix</keyword>
<accession>A0AAD9HQE5</accession>
<dbReference type="AlphaFoldDB" id="A0AAD9HQE5"/>
<reference evidence="2" key="1">
    <citation type="submission" date="2021-06" db="EMBL/GenBank/DDBJ databases">
        <title>Comparative genomics, transcriptomics and evolutionary studies reveal genomic signatures of adaptation to plant cell wall in hemibiotrophic fungi.</title>
        <authorList>
            <consortium name="DOE Joint Genome Institute"/>
            <person name="Baroncelli R."/>
            <person name="Diaz J.F."/>
            <person name="Benocci T."/>
            <person name="Peng M."/>
            <person name="Battaglia E."/>
            <person name="Haridas S."/>
            <person name="Andreopoulos W."/>
            <person name="Labutti K."/>
            <person name="Pangilinan J."/>
            <person name="Floch G.L."/>
            <person name="Makela M.R."/>
            <person name="Henrissat B."/>
            <person name="Grigoriev I.V."/>
            <person name="Crouch J.A."/>
            <person name="De Vries R.P."/>
            <person name="Sukno S.A."/>
            <person name="Thon M.R."/>
        </authorList>
    </citation>
    <scope>NUCLEOTIDE SEQUENCE</scope>
    <source>
        <strain evidence="2">MAFF235873</strain>
    </source>
</reference>
<protein>
    <submittedName>
        <fullName evidence="2">Uncharacterized protein</fullName>
    </submittedName>
</protein>
<name>A0AAD9HQE5_9PEZI</name>
<keyword evidence="3" id="KW-1185">Reference proteome</keyword>
<evidence type="ECO:0000313" key="3">
    <source>
        <dbReference type="Proteomes" id="UP001232148"/>
    </source>
</evidence>
<keyword evidence="1" id="KW-0472">Membrane</keyword>
<feature type="transmembrane region" description="Helical" evidence="1">
    <location>
        <begin position="55"/>
        <end position="74"/>
    </location>
</feature>
<evidence type="ECO:0000256" key="1">
    <source>
        <dbReference type="SAM" id="Phobius"/>
    </source>
</evidence>
<dbReference type="Proteomes" id="UP001232148">
    <property type="component" value="Unassembled WGS sequence"/>
</dbReference>
<sequence>MDPWPVFPRPRSHLFFSPTIHPLYVRSTSRYLPGATTRSLASSLQYKPWRCLRRLTCRASMIALLLPYLLLHILSLATKTPPIHQVKVS</sequence>
<dbReference type="EMBL" id="MU842822">
    <property type="protein sequence ID" value="KAK2033395.1"/>
    <property type="molecule type" value="Genomic_DNA"/>
</dbReference>
<keyword evidence="1" id="KW-0812">Transmembrane</keyword>
<proteinExistence type="predicted"/>
<gene>
    <name evidence="2" type="ORF">LX32DRAFT_87444</name>
</gene>
<evidence type="ECO:0000313" key="2">
    <source>
        <dbReference type="EMBL" id="KAK2033395.1"/>
    </source>
</evidence>